<gene>
    <name evidence="1" type="ORF">A2663_00235</name>
</gene>
<accession>A0A1G1Y1U6</accession>
<dbReference type="NCBIfam" id="TIGR00481">
    <property type="entry name" value="YbhB/YbcL family Raf kinase inhibitor-like protein"/>
    <property type="match status" value="1"/>
</dbReference>
<name>A0A1G1Y1U6_9BACT</name>
<dbReference type="InterPro" id="IPR036610">
    <property type="entry name" value="PEBP-like_sf"/>
</dbReference>
<protein>
    <submittedName>
        <fullName evidence="1">Phosphatidylethanolamine-binding protein</fullName>
    </submittedName>
</protein>
<dbReference type="InterPro" id="IPR008914">
    <property type="entry name" value="PEBP"/>
</dbReference>
<reference evidence="1 2" key="1">
    <citation type="journal article" date="2016" name="Nat. Commun.">
        <title>Thousands of microbial genomes shed light on interconnected biogeochemical processes in an aquifer system.</title>
        <authorList>
            <person name="Anantharaman K."/>
            <person name="Brown C.T."/>
            <person name="Hug L.A."/>
            <person name="Sharon I."/>
            <person name="Castelle C.J."/>
            <person name="Probst A.J."/>
            <person name="Thomas B.C."/>
            <person name="Singh A."/>
            <person name="Wilkins M.J."/>
            <person name="Karaoz U."/>
            <person name="Brodie E.L."/>
            <person name="Williams K.H."/>
            <person name="Hubbard S.S."/>
            <person name="Banfield J.F."/>
        </authorList>
    </citation>
    <scope>NUCLEOTIDE SEQUENCE [LARGE SCALE GENOMIC DNA]</scope>
</reference>
<dbReference type="Gene3D" id="3.90.280.10">
    <property type="entry name" value="PEBP-like"/>
    <property type="match status" value="1"/>
</dbReference>
<dbReference type="CDD" id="cd00865">
    <property type="entry name" value="PEBP_bact_arch"/>
    <property type="match status" value="1"/>
</dbReference>
<comment type="caution">
    <text evidence="1">The sequence shown here is derived from an EMBL/GenBank/DDBJ whole genome shotgun (WGS) entry which is preliminary data.</text>
</comment>
<dbReference type="SUPFAM" id="SSF49777">
    <property type="entry name" value="PEBP-like"/>
    <property type="match status" value="1"/>
</dbReference>
<evidence type="ECO:0000313" key="1">
    <source>
        <dbReference type="EMBL" id="OGY46278.1"/>
    </source>
</evidence>
<dbReference type="PANTHER" id="PTHR30289">
    <property type="entry name" value="UNCHARACTERIZED PROTEIN YBCL-RELATED"/>
    <property type="match status" value="1"/>
</dbReference>
<organism evidence="1 2">
    <name type="scientific">Candidatus Buchananbacteria bacterium RIFCSPHIGHO2_01_FULL_46_12</name>
    <dbReference type="NCBI Taxonomy" id="1797536"/>
    <lineage>
        <taxon>Bacteria</taxon>
        <taxon>Candidatus Buchananiibacteriota</taxon>
    </lineage>
</organism>
<dbReference type="EMBL" id="MHIF01000063">
    <property type="protein sequence ID" value="OGY46278.1"/>
    <property type="molecule type" value="Genomic_DNA"/>
</dbReference>
<dbReference type="InterPro" id="IPR005247">
    <property type="entry name" value="YbhB_YbcL/LppC-like"/>
</dbReference>
<evidence type="ECO:0000313" key="2">
    <source>
        <dbReference type="Proteomes" id="UP000178432"/>
    </source>
</evidence>
<sequence>MKLVSSVFKNNGLIPPKYTCDGDDISPPLEISEVPAQAKSLALICDDPDAPAGNWIHWVIWNIDPETTEIMENSAPAKGIEGITSFGKAGWGGPCPPGGTHRYIFYLYALDTVLDLSKKTDAAGLKTAMAGQILAQLELTGLYSRK</sequence>
<dbReference type="PANTHER" id="PTHR30289:SF1">
    <property type="entry name" value="PEBP (PHOSPHATIDYLETHANOLAMINE-BINDING PROTEIN) FAMILY PROTEIN"/>
    <property type="match status" value="1"/>
</dbReference>
<proteinExistence type="predicted"/>
<dbReference type="Proteomes" id="UP000178432">
    <property type="component" value="Unassembled WGS sequence"/>
</dbReference>
<dbReference type="Pfam" id="PF01161">
    <property type="entry name" value="PBP"/>
    <property type="match status" value="1"/>
</dbReference>
<dbReference type="AlphaFoldDB" id="A0A1G1Y1U6"/>